<feature type="region of interest" description="Disordered" evidence="1">
    <location>
        <begin position="71"/>
        <end position="90"/>
    </location>
</feature>
<organism evidence="2 3">
    <name type="scientific">Stephanodiscus triporus</name>
    <dbReference type="NCBI Taxonomy" id="2934178"/>
    <lineage>
        <taxon>Eukaryota</taxon>
        <taxon>Sar</taxon>
        <taxon>Stramenopiles</taxon>
        <taxon>Ochrophyta</taxon>
        <taxon>Bacillariophyta</taxon>
        <taxon>Coscinodiscophyceae</taxon>
        <taxon>Thalassiosirophycidae</taxon>
        <taxon>Stephanodiscales</taxon>
        <taxon>Stephanodiscaceae</taxon>
        <taxon>Stephanodiscus</taxon>
    </lineage>
</organism>
<proteinExistence type="predicted"/>
<evidence type="ECO:0000313" key="3">
    <source>
        <dbReference type="Proteomes" id="UP001530315"/>
    </source>
</evidence>
<evidence type="ECO:0000313" key="2">
    <source>
        <dbReference type="EMBL" id="KAL3779770.1"/>
    </source>
</evidence>
<accession>A0ABD3NUZ6</accession>
<gene>
    <name evidence="2" type="ORF">ACHAW5_010768</name>
</gene>
<dbReference type="EMBL" id="JALLAZ020001147">
    <property type="protein sequence ID" value="KAL3779770.1"/>
    <property type="molecule type" value="Genomic_DNA"/>
</dbReference>
<name>A0ABD3NUZ6_9STRA</name>
<comment type="caution">
    <text evidence="2">The sequence shown here is derived from an EMBL/GenBank/DDBJ whole genome shotgun (WGS) entry which is preliminary data.</text>
</comment>
<feature type="region of interest" description="Disordered" evidence="1">
    <location>
        <begin position="33"/>
        <end position="66"/>
    </location>
</feature>
<reference evidence="2 3" key="1">
    <citation type="submission" date="2024-10" db="EMBL/GenBank/DDBJ databases">
        <title>Updated reference genomes for cyclostephanoid diatoms.</title>
        <authorList>
            <person name="Roberts W.R."/>
            <person name="Alverson A.J."/>
        </authorList>
    </citation>
    <scope>NUCLEOTIDE SEQUENCE [LARGE SCALE GENOMIC DNA]</scope>
    <source>
        <strain evidence="2 3">AJA276-08</strain>
    </source>
</reference>
<dbReference type="AlphaFoldDB" id="A0ABD3NUZ6"/>
<keyword evidence="3" id="KW-1185">Reference proteome</keyword>
<dbReference type="Proteomes" id="UP001530315">
    <property type="component" value="Unassembled WGS sequence"/>
</dbReference>
<feature type="region of interest" description="Disordered" evidence="1">
    <location>
        <begin position="104"/>
        <end position="140"/>
    </location>
</feature>
<evidence type="ECO:0000256" key="1">
    <source>
        <dbReference type="SAM" id="MobiDB-lite"/>
    </source>
</evidence>
<protein>
    <submittedName>
        <fullName evidence="2">Uncharacterized protein</fullName>
    </submittedName>
</protein>
<sequence length="140" mass="14768">MGLLHGVLKLRRRSFAAGASRSVLAFSAAAFANRRRRPSAERDNAAVPGGGGGGGSAVAVASRDEDHDNHVVEWNDAPSEASGERQRRGGFSEGCRVLRHCWGRRPLPDQGAFDPDPLLGPRGRRGGGVEIAGDADSESR</sequence>